<protein>
    <recommendedName>
        <fullName evidence="3">Phage protein</fullName>
    </recommendedName>
</protein>
<sequence length="73" mass="9012">MAKRKHPKEIFSVRRINRTWWIVQKIEDTHSSFVKIETTKVRSQANQYADDYVEKYYVDLYLKQQLQNQHNRI</sequence>
<dbReference type="RefSeq" id="WP_307001929.1">
    <property type="nucleotide sequence ID" value="NZ_JAUTBK010000002.1"/>
</dbReference>
<dbReference type="Proteomes" id="UP001233360">
    <property type="component" value="Unassembled WGS sequence"/>
</dbReference>
<reference evidence="1 2" key="1">
    <citation type="submission" date="2023-07" db="EMBL/GenBank/DDBJ databases">
        <title>Functional and genomic diversity of the sorghum phyllosphere microbiome.</title>
        <authorList>
            <person name="Shade A."/>
        </authorList>
    </citation>
    <scope>NUCLEOTIDE SEQUENCE [LARGE SCALE GENOMIC DNA]</scope>
    <source>
        <strain evidence="1 2">SORGH_AS_0887</strain>
    </source>
</reference>
<gene>
    <name evidence="1" type="ORF">QE380_000573</name>
</gene>
<evidence type="ECO:0000313" key="1">
    <source>
        <dbReference type="EMBL" id="MDQ1207650.1"/>
    </source>
</evidence>
<organism evidence="1 2">
    <name type="scientific">Acinetobacter baylyi</name>
    <dbReference type="NCBI Taxonomy" id="202950"/>
    <lineage>
        <taxon>Bacteria</taxon>
        <taxon>Pseudomonadati</taxon>
        <taxon>Pseudomonadota</taxon>
        <taxon>Gammaproteobacteria</taxon>
        <taxon>Moraxellales</taxon>
        <taxon>Moraxellaceae</taxon>
        <taxon>Acinetobacter</taxon>
    </lineage>
</organism>
<evidence type="ECO:0000313" key="2">
    <source>
        <dbReference type="Proteomes" id="UP001233360"/>
    </source>
</evidence>
<evidence type="ECO:0008006" key="3">
    <source>
        <dbReference type="Google" id="ProtNLM"/>
    </source>
</evidence>
<dbReference type="EMBL" id="JAUTBK010000002">
    <property type="protein sequence ID" value="MDQ1207650.1"/>
    <property type="molecule type" value="Genomic_DNA"/>
</dbReference>
<accession>A0ABU0USW9</accession>
<name>A0ABU0USW9_ACIBI</name>
<keyword evidence="2" id="KW-1185">Reference proteome</keyword>
<comment type="caution">
    <text evidence="1">The sequence shown here is derived from an EMBL/GenBank/DDBJ whole genome shotgun (WGS) entry which is preliminary data.</text>
</comment>
<proteinExistence type="predicted"/>